<comment type="caution">
    <text evidence="1">The sequence shown here is derived from an EMBL/GenBank/DDBJ whole genome shotgun (WGS) entry which is preliminary data.</text>
</comment>
<dbReference type="EMBL" id="MU069965">
    <property type="protein sequence ID" value="KAF5831231.1"/>
    <property type="molecule type" value="Genomic_DNA"/>
</dbReference>
<organism evidence="1 2">
    <name type="scientific">Dunaliella salina</name>
    <name type="common">Green alga</name>
    <name type="synonym">Protococcus salinus</name>
    <dbReference type="NCBI Taxonomy" id="3046"/>
    <lineage>
        <taxon>Eukaryota</taxon>
        <taxon>Viridiplantae</taxon>
        <taxon>Chlorophyta</taxon>
        <taxon>core chlorophytes</taxon>
        <taxon>Chlorophyceae</taxon>
        <taxon>CS clade</taxon>
        <taxon>Chlamydomonadales</taxon>
        <taxon>Dunaliellaceae</taxon>
        <taxon>Dunaliella</taxon>
    </lineage>
</organism>
<gene>
    <name evidence="1" type="ORF">DUNSADRAFT_13440</name>
</gene>
<feature type="non-terminal residue" evidence="1">
    <location>
        <position position="1"/>
    </location>
</feature>
<name>A0ABQ7G9D6_DUNSA</name>
<dbReference type="Proteomes" id="UP000815325">
    <property type="component" value="Unassembled WGS sequence"/>
</dbReference>
<proteinExistence type="predicted"/>
<evidence type="ECO:0000313" key="2">
    <source>
        <dbReference type="Proteomes" id="UP000815325"/>
    </source>
</evidence>
<accession>A0ABQ7G9D6</accession>
<evidence type="ECO:0000313" key="1">
    <source>
        <dbReference type="EMBL" id="KAF5831231.1"/>
    </source>
</evidence>
<sequence length="155" mass="16831">LWAALRSTNPRVFPCAVRVLKCLVSDGRTCVALTASANSPNGCPPPSSFSSLMQMGGAEPLAAALKHLAQQKQMQRRYQQQLKQIGMATYEMAREAPDLIEALENAWASASTRTAGVGMCLRSGWKAVMSRNSRRQIAASLVGRASCLKRTCHYC</sequence>
<reference evidence="1" key="1">
    <citation type="submission" date="2017-08" db="EMBL/GenBank/DDBJ databases">
        <authorList>
            <person name="Polle J.E."/>
            <person name="Barry K."/>
            <person name="Cushman J."/>
            <person name="Schmutz J."/>
            <person name="Tran D."/>
            <person name="Hathwaick L.T."/>
            <person name="Yim W.C."/>
            <person name="Jenkins J."/>
            <person name="Mckie-Krisberg Z.M."/>
            <person name="Prochnik S."/>
            <person name="Lindquist E."/>
            <person name="Dockter R.B."/>
            <person name="Adam C."/>
            <person name="Molina H."/>
            <person name="Bunkerborg J."/>
            <person name="Jin E."/>
            <person name="Buchheim M."/>
            <person name="Magnuson J."/>
        </authorList>
    </citation>
    <scope>NUCLEOTIDE SEQUENCE</scope>
    <source>
        <strain evidence="1">CCAP 19/18</strain>
    </source>
</reference>
<keyword evidence="2" id="KW-1185">Reference proteome</keyword>
<protein>
    <submittedName>
        <fullName evidence="1">Uncharacterized protein</fullName>
    </submittedName>
</protein>